<evidence type="ECO:0000313" key="1">
    <source>
        <dbReference type="EMBL" id="GMH51014.1"/>
    </source>
</evidence>
<sequence>MAETSNISTALATLYLPTTPAAERLAIEGNLELWKASDNSIKVNTQQILTTENMWTAILTGPKKENFFELLRAHTLIFTENLFLL</sequence>
<organism evidence="1 2">
    <name type="scientific">Triparma retinervis</name>
    <dbReference type="NCBI Taxonomy" id="2557542"/>
    <lineage>
        <taxon>Eukaryota</taxon>
        <taxon>Sar</taxon>
        <taxon>Stramenopiles</taxon>
        <taxon>Ochrophyta</taxon>
        <taxon>Bolidophyceae</taxon>
        <taxon>Parmales</taxon>
        <taxon>Triparmaceae</taxon>
        <taxon>Triparma</taxon>
    </lineage>
</organism>
<dbReference type="Proteomes" id="UP001165082">
    <property type="component" value="Unassembled WGS sequence"/>
</dbReference>
<name>A0A9W6ZB93_9STRA</name>
<dbReference type="AlphaFoldDB" id="A0A9W6ZB93"/>
<evidence type="ECO:0000313" key="2">
    <source>
        <dbReference type="Proteomes" id="UP001165082"/>
    </source>
</evidence>
<comment type="caution">
    <text evidence="1">The sequence shown here is derived from an EMBL/GenBank/DDBJ whole genome shotgun (WGS) entry which is preliminary data.</text>
</comment>
<reference evidence="1" key="1">
    <citation type="submission" date="2022-07" db="EMBL/GenBank/DDBJ databases">
        <title>Genome analysis of Parmales, a sister group of diatoms, reveals the evolutionary specialization of diatoms from phago-mixotrophs to photoautotrophs.</title>
        <authorList>
            <person name="Ban H."/>
            <person name="Sato S."/>
            <person name="Yoshikawa S."/>
            <person name="Kazumasa Y."/>
            <person name="Nakamura Y."/>
            <person name="Ichinomiya M."/>
            <person name="Saitoh K."/>
            <person name="Sato N."/>
            <person name="Blanc-Mathieu R."/>
            <person name="Endo H."/>
            <person name="Kuwata A."/>
            <person name="Ogata H."/>
        </authorList>
    </citation>
    <scope>NUCLEOTIDE SEQUENCE</scope>
</reference>
<proteinExistence type="predicted"/>
<dbReference type="EMBL" id="BRXZ01005844">
    <property type="protein sequence ID" value="GMH51014.1"/>
    <property type="molecule type" value="Genomic_DNA"/>
</dbReference>
<gene>
    <name evidence="1" type="ORF">TrRE_jg6789</name>
</gene>
<protein>
    <submittedName>
        <fullName evidence="1">Uncharacterized protein</fullName>
    </submittedName>
</protein>
<keyword evidence="2" id="KW-1185">Reference proteome</keyword>
<accession>A0A9W6ZB93</accession>